<dbReference type="OrthoDB" id="9023549at2"/>
<dbReference type="RefSeq" id="WP_114413502.1">
    <property type="nucleotide sequence ID" value="NZ_QPJQ01000044.1"/>
</dbReference>
<dbReference type="Pfam" id="PF05076">
    <property type="entry name" value="SUFU"/>
    <property type="match status" value="1"/>
</dbReference>
<dbReference type="InterPro" id="IPR007768">
    <property type="entry name" value="Suppressor_of_fused"/>
</dbReference>
<dbReference type="InterPro" id="IPR020941">
    <property type="entry name" value="SUFU-like_domain"/>
</dbReference>
<reference evidence="2 3" key="1">
    <citation type="submission" date="2018-07" db="EMBL/GenBank/DDBJ databases">
        <title>Genomic Encyclopedia of Type Strains, Phase III (KMG-III): the genomes of soil and plant-associated and newly described type strains.</title>
        <authorList>
            <person name="Whitman W."/>
        </authorList>
    </citation>
    <scope>NUCLEOTIDE SEQUENCE [LARGE SCALE GENOMIC DNA]</scope>
    <source>
        <strain evidence="2 3">CECT 7731</strain>
    </source>
</reference>
<dbReference type="AlphaFoldDB" id="A0A368ZN74"/>
<feature type="domain" description="Suppressor of fused-like" evidence="1">
    <location>
        <begin position="47"/>
        <end position="214"/>
    </location>
</feature>
<gene>
    <name evidence="2" type="ORF">DFP77_1441</name>
</gene>
<accession>A0A368ZN74</accession>
<dbReference type="SUPFAM" id="SSF103359">
    <property type="entry name" value="Suppressor of Fused, N-terminal domain"/>
    <property type="match status" value="1"/>
</dbReference>
<evidence type="ECO:0000313" key="3">
    <source>
        <dbReference type="Proteomes" id="UP000253506"/>
    </source>
</evidence>
<dbReference type="EMBL" id="QPJQ01000044">
    <property type="protein sequence ID" value="RCW94639.1"/>
    <property type="molecule type" value="Genomic_DNA"/>
</dbReference>
<dbReference type="GO" id="GO:0005737">
    <property type="term" value="C:cytoplasm"/>
    <property type="evidence" value="ECO:0007669"/>
    <property type="project" value="TreeGrafter"/>
</dbReference>
<dbReference type="PANTHER" id="PTHR10928">
    <property type="entry name" value="SUPPRESSOR OF FUSED"/>
    <property type="match status" value="1"/>
</dbReference>
<comment type="caution">
    <text evidence="2">The sequence shown here is derived from an EMBL/GenBank/DDBJ whole genome shotgun (WGS) entry which is preliminary data.</text>
</comment>
<organism evidence="2 3">
    <name type="scientific">Marinomonas foliarum</name>
    <dbReference type="NCBI Taxonomy" id="491950"/>
    <lineage>
        <taxon>Bacteria</taxon>
        <taxon>Pseudomonadati</taxon>
        <taxon>Pseudomonadota</taxon>
        <taxon>Gammaproteobacteria</taxon>
        <taxon>Oceanospirillales</taxon>
        <taxon>Oceanospirillaceae</taxon>
        <taxon>Marinomonas</taxon>
    </lineage>
</organism>
<evidence type="ECO:0000313" key="2">
    <source>
        <dbReference type="EMBL" id="RCW94639.1"/>
    </source>
</evidence>
<dbReference type="Proteomes" id="UP000253506">
    <property type="component" value="Unassembled WGS sequence"/>
</dbReference>
<dbReference type="InterPro" id="IPR037181">
    <property type="entry name" value="SUFU_N"/>
</dbReference>
<proteinExistence type="predicted"/>
<sequence length="214" mass="24794">MDLEEYKEKYTEDDAPGWLAIDEAIEKLYPGQEPKHWAATLHYAVGGKDPIDGISFYEAHYNGELYYHFVTYGFSNLYYDEESLGSDFSKFGFELTFRLKPFHLDKDEPTWVFHLIQNIARYVFNSGKWFEPYHYMPANGQIRLNSDTKLTGIAFLLDPELGAINTPHGEAQFLQMFGINDEEYNQLKNLKVDASSLITEHAKTNPLLITDLER</sequence>
<evidence type="ECO:0000259" key="1">
    <source>
        <dbReference type="Pfam" id="PF05076"/>
    </source>
</evidence>
<name>A0A368ZN74_9GAMM</name>
<dbReference type="PANTHER" id="PTHR10928:SF2">
    <property type="entry name" value="SUPPRESSOR OF FUSED HOMOLOG"/>
    <property type="match status" value="1"/>
</dbReference>
<protein>
    <submittedName>
        <fullName evidence="2">Suppressor of fused protein SUFU</fullName>
    </submittedName>
</protein>